<evidence type="ECO:0000313" key="1">
    <source>
        <dbReference type="EMBL" id="OAP92081.1"/>
    </source>
</evidence>
<evidence type="ECO:0000313" key="2">
    <source>
        <dbReference type="Proteomes" id="UP000078302"/>
    </source>
</evidence>
<proteinExistence type="predicted"/>
<organism evidence="1 2">
    <name type="scientific">Acidithiobacillus ferrooxidans</name>
    <name type="common">Thiobacillus ferrooxidans</name>
    <dbReference type="NCBI Taxonomy" id="920"/>
    <lineage>
        <taxon>Bacteria</taxon>
        <taxon>Pseudomonadati</taxon>
        <taxon>Pseudomonadota</taxon>
        <taxon>Acidithiobacillia</taxon>
        <taxon>Acidithiobacillales</taxon>
        <taxon>Acidithiobacillaceae</taxon>
        <taxon>Acidithiobacillus</taxon>
    </lineage>
</organism>
<dbReference type="EMBL" id="LVXZ01000049">
    <property type="protein sequence ID" value="OAP92081.1"/>
    <property type="molecule type" value="Genomic_DNA"/>
</dbReference>
<protein>
    <submittedName>
        <fullName evidence="1">Uncharacterized protein</fullName>
    </submittedName>
</protein>
<sequence>MWEETGSSDTRLFLEPMIPNKFVLVGRSPNGHYNEHVVPRVVLCRICHQMLSEDSSEDSLQRIAEVIKRHLKIVQITEEEQVRLDQHCHLKDSMPPDWHYETGDTFARLDVAGIEFSFIHTQQGDKHA</sequence>
<dbReference type="Proteomes" id="UP000078302">
    <property type="component" value="Unassembled WGS sequence"/>
</dbReference>
<comment type="caution">
    <text evidence="1">The sequence shown here is derived from an EMBL/GenBank/DDBJ whole genome shotgun (WGS) entry which is preliminary data.</text>
</comment>
<keyword evidence="2" id="KW-1185">Reference proteome</keyword>
<name>A0A179BLS8_ACIFR</name>
<gene>
    <name evidence="1" type="ORF">A4H96_04745</name>
</gene>
<accession>A0A179BLS8</accession>
<dbReference type="AlphaFoldDB" id="A0A179BLS8"/>
<reference evidence="1 2" key="1">
    <citation type="submission" date="2016-04" db="EMBL/GenBank/DDBJ databases">
        <title>Acidithiobacillus ferrooxidans genome sequencing and assembly.</title>
        <authorList>
            <person name="Zhou Z."/>
        </authorList>
    </citation>
    <scope>NUCLEOTIDE SEQUENCE [LARGE SCALE GENOMIC DNA]</scope>
    <source>
        <strain evidence="1 2">BY0502</strain>
    </source>
</reference>